<dbReference type="InterPro" id="IPR050832">
    <property type="entry name" value="Bact_Acetyltransf"/>
</dbReference>
<dbReference type="STRING" id="476652.DEAC_c08340"/>
<dbReference type="AlphaFoldDB" id="A0A0J1FTW9"/>
<organism evidence="4 5">
    <name type="scientific">Desulfosporosinus acididurans</name>
    <dbReference type="NCBI Taxonomy" id="476652"/>
    <lineage>
        <taxon>Bacteria</taxon>
        <taxon>Bacillati</taxon>
        <taxon>Bacillota</taxon>
        <taxon>Clostridia</taxon>
        <taxon>Eubacteriales</taxon>
        <taxon>Desulfitobacteriaceae</taxon>
        <taxon>Desulfosporosinus</taxon>
    </lineage>
</organism>
<dbReference type="SUPFAM" id="SSF55729">
    <property type="entry name" value="Acyl-CoA N-acyltransferases (Nat)"/>
    <property type="match status" value="1"/>
</dbReference>
<accession>A0A0J1FTW9</accession>
<dbReference type="GO" id="GO:0016747">
    <property type="term" value="F:acyltransferase activity, transferring groups other than amino-acyl groups"/>
    <property type="evidence" value="ECO:0007669"/>
    <property type="project" value="InterPro"/>
</dbReference>
<dbReference type="InterPro" id="IPR000182">
    <property type="entry name" value="GNAT_dom"/>
</dbReference>
<name>A0A0J1FTW9_9FIRM</name>
<evidence type="ECO:0000313" key="5">
    <source>
        <dbReference type="Proteomes" id="UP000036356"/>
    </source>
</evidence>
<dbReference type="Gene3D" id="3.40.630.30">
    <property type="match status" value="1"/>
</dbReference>
<dbReference type="PATRIC" id="fig|476652.3.peg.855"/>
<comment type="caution">
    <text evidence="4">The sequence shown here is derived from an EMBL/GenBank/DDBJ whole genome shotgun (WGS) entry which is preliminary data.</text>
</comment>
<gene>
    <name evidence="4" type="ORF">DEAC_c08340</name>
</gene>
<sequence length="219" mass="25267">MLNKEPHYSSEIEVEPLSPYHIPEVAQLYEEVFGDHFLGHMGQRFLRPFCAQFMNSPTNYGYVAKNKGRIVGFVFGTINGRPFSQFYRQNFWKLVVLVLLRYARDDYVRKHIRDRMNYVSEAFKSLFCLQAKDSQIPSERSLFASARILAIGVAPNFRGLGIANQLTGHFCSQMKQEGFKKVGLSTLPWNDRAIRFYKKDGWIVEESTDSSVSFLRSIG</sequence>
<keyword evidence="2" id="KW-0012">Acyltransferase</keyword>
<dbReference type="PANTHER" id="PTHR43877">
    <property type="entry name" value="AMINOALKYLPHOSPHONATE N-ACETYLTRANSFERASE-RELATED-RELATED"/>
    <property type="match status" value="1"/>
</dbReference>
<dbReference type="RefSeq" id="WP_047808769.1">
    <property type="nucleotide sequence ID" value="NZ_LDZY01000003.1"/>
</dbReference>
<evidence type="ECO:0000256" key="2">
    <source>
        <dbReference type="ARBA" id="ARBA00023315"/>
    </source>
</evidence>
<keyword evidence="5" id="KW-1185">Reference proteome</keyword>
<dbReference type="Proteomes" id="UP000036356">
    <property type="component" value="Unassembled WGS sequence"/>
</dbReference>
<protein>
    <submittedName>
        <fullName evidence="4">Putative acetyltransferase</fullName>
    </submittedName>
</protein>
<dbReference type="PANTHER" id="PTHR43877:SF2">
    <property type="entry name" value="AMINOALKYLPHOSPHONATE N-ACETYLTRANSFERASE-RELATED"/>
    <property type="match status" value="1"/>
</dbReference>
<dbReference type="PROSITE" id="PS51186">
    <property type="entry name" value="GNAT"/>
    <property type="match status" value="1"/>
</dbReference>
<evidence type="ECO:0000256" key="1">
    <source>
        <dbReference type="ARBA" id="ARBA00022679"/>
    </source>
</evidence>
<dbReference type="CDD" id="cd04301">
    <property type="entry name" value="NAT_SF"/>
    <property type="match status" value="1"/>
</dbReference>
<dbReference type="EMBL" id="LDZY01000003">
    <property type="protein sequence ID" value="KLU66900.1"/>
    <property type="molecule type" value="Genomic_DNA"/>
</dbReference>
<proteinExistence type="predicted"/>
<dbReference type="InterPro" id="IPR016181">
    <property type="entry name" value="Acyl_CoA_acyltransferase"/>
</dbReference>
<reference evidence="4 5" key="1">
    <citation type="submission" date="2015-06" db="EMBL/GenBank/DDBJ databases">
        <title>Draft genome of the moderately acidophilic sulfate reducer Candidatus Desulfosporosinus acididurans strain M1.</title>
        <authorList>
            <person name="Poehlein A."/>
            <person name="Petzsch P."/>
            <person name="Johnson B.D."/>
            <person name="Schloemann M."/>
            <person name="Daniel R."/>
            <person name="Muehling M."/>
        </authorList>
    </citation>
    <scope>NUCLEOTIDE SEQUENCE [LARGE SCALE GENOMIC DNA]</scope>
    <source>
        <strain evidence="4 5">M1</strain>
    </source>
</reference>
<evidence type="ECO:0000313" key="4">
    <source>
        <dbReference type="EMBL" id="KLU66900.1"/>
    </source>
</evidence>
<dbReference type="Pfam" id="PF00583">
    <property type="entry name" value="Acetyltransf_1"/>
    <property type="match status" value="1"/>
</dbReference>
<evidence type="ECO:0000259" key="3">
    <source>
        <dbReference type="PROSITE" id="PS51186"/>
    </source>
</evidence>
<keyword evidence="1 4" id="KW-0808">Transferase</keyword>
<feature type="domain" description="N-acetyltransferase" evidence="3">
    <location>
        <begin position="12"/>
        <end position="219"/>
    </location>
</feature>